<accession>A0AAD4GZZ1</accession>
<evidence type="ECO:0000313" key="9">
    <source>
        <dbReference type="EMBL" id="KAF9895240.1"/>
    </source>
</evidence>
<feature type="transmembrane region" description="Helical" evidence="8">
    <location>
        <begin position="250"/>
        <end position="273"/>
    </location>
</feature>
<keyword evidence="4 8" id="KW-0812">Transmembrane</keyword>
<evidence type="ECO:0000256" key="5">
    <source>
        <dbReference type="ARBA" id="ARBA00022989"/>
    </source>
</evidence>
<evidence type="ECO:0000256" key="8">
    <source>
        <dbReference type="SAM" id="Phobius"/>
    </source>
</evidence>
<name>A0AAD4GZZ1_ASPNN</name>
<evidence type="ECO:0000256" key="1">
    <source>
        <dbReference type="ARBA" id="ARBA00004141"/>
    </source>
</evidence>
<evidence type="ECO:0000313" key="10">
    <source>
        <dbReference type="Proteomes" id="UP001194746"/>
    </source>
</evidence>
<dbReference type="PANTHER" id="PTHR20772:SF2">
    <property type="entry name" value="PROTEIN FMP42"/>
    <property type="match status" value="1"/>
</dbReference>
<evidence type="ECO:0000256" key="2">
    <source>
        <dbReference type="ARBA" id="ARBA00006595"/>
    </source>
</evidence>
<dbReference type="InterPro" id="IPR052599">
    <property type="entry name" value="SLC43A_AATransporter"/>
</dbReference>
<feature type="compositionally biased region" description="Acidic residues" evidence="7">
    <location>
        <begin position="31"/>
        <end position="43"/>
    </location>
</feature>
<organism evidence="9 10">
    <name type="scientific">Aspergillus nanangensis</name>
    <dbReference type="NCBI Taxonomy" id="2582783"/>
    <lineage>
        <taxon>Eukaryota</taxon>
        <taxon>Fungi</taxon>
        <taxon>Dikarya</taxon>
        <taxon>Ascomycota</taxon>
        <taxon>Pezizomycotina</taxon>
        <taxon>Eurotiomycetes</taxon>
        <taxon>Eurotiomycetidae</taxon>
        <taxon>Eurotiales</taxon>
        <taxon>Aspergillaceae</taxon>
        <taxon>Aspergillus</taxon>
        <taxon>Aspergillus subgen. Circumdati</taxon>
    </lineage>
</organism>
<evidence type="ECO:0000256" key="7">
    <source>
        <dbReference type="SAM" id="MobiDB-lite"/>
    </source>
</evidence>
<feature type="transmembrane region" description="Helical" evidence="8">
    <location>
        <begin position="480"/>
        <end position="499"/>
    </location>
</feature>
<feature type="compositionally biased region" description="Pro residues" evidence="7">
    <location>
        <begin position="354"/>
        <end position="365"/>
    </location>
</feature>
<feature type="compositionally biased region" description="Basic and acidic residues" evidence="7">
    <location>
        <begin position="301"/>
        <end position="320"/>
    </location>
</feature>
<evidence type="ECO:0000256" key="4">
    <source>
        <dbReference type="ARBA" id="ARBA00022692"/>
    </source>
</evidence>
<dbReference type="InterPro" id="IPR036259">
    <property type="entry name" value="MFS_trans_sf"/>
</dbReference>
<dbReference type="SUPFAM" id="SSF103473">
    <property type="entry name" value="MFS general substrate transporter"/>
    <property type="match status" value="1"/>
</dbReference>
<comment type="subcellular location">
    <subcellularLocation>
        <location evidence="1">Membrane</location>
        <topology evidence="1">Multi-pass membrane protein</topology>
    </subcellularLocation>
</comment>
<dbReference type="AlphaFoldDB" id="A0AAD4GZZ1"/>
<dbReference type="Gene3D" id="1.20.1250.20">
    <property type="entry name" value="MFS general substrate transporter like domains"/>
    <property type="match status" value="2"/>
</dbReference>
<feature type="transmembrane region" description="Helical" evidence="8">
    <location>
        <begin position="211"/>
        <end position="230"/>
    </location>
</feature>
<reference evidence="9" key="1">
    <citation type="journal article" date="2019" name="Beilstein J. Org. Chem.">
        <title>Nanangenines: drimane sesquiterpenoids as the dominant metabolite cohort of a novel Australian fungus, Aspergillus nanangensis.</title>
        <authorList>
            <person name="Lacey H.J."/>
            <person name="Gilchrist C.L.M."/>
            <person name="Crombie A."/>
            <person name="Kalaitzis J.A."/>
            <person name="Vuong D."/>
            <person name="Rutledge P.J."/>
            <person name="Turner P."/>
            <person name="Pitt J.I."/>
            <person name="Lacey E."/>
            <person name="Chooi Y.H."/>
            <person name="Piggott A.M."/>
        </authorList>
    </citation>
    <scope>NUCLEOTIDE SEQUENCE</scope>
    <source>
        <strain evidence="9">MST-FP2251</strain>
    </source>
</reference>
<keyword evidence="3" id="KW-0813">Transport</keyword>
<reference evidence="9" key="2">
    <citation type="submission" date="2020-02" db="EMBL/GenBank/DDBJ databases">
        <authorList>
            <person name="Gilchrist C.L.M."/>
            <person name="Chooi Y.-H."/>
        </authorList>
    </citation>
    <scope>NUCLEOTIDE SEQUENCE</scope>
    <source>
        <strain evidence="9">MST-FP2251</strain>
    </source>
</reference>
<feature type="transmembrane region" description="Helical" evidence="8">
    <location>
        <begin position="428"/>
        <end position="449"/>
    </location>
</feature>
<protein>
    <submittedName>
        <fullName evidence="9">Uncharacterized protein</fullName>
    </submittedName>
</protein>
<feature type="transmembrane region" description="Helical" evidence="8">
    <location>
        <begin position="456"/>
        <end position="474"/>
    </location>
</feature>
<comment type="caution">
    <text evidence="9">The sequence shown here is derived from an EMBL/GenBank/DDBJ whole genome shotgun (WGS) entry which is preliminary data.</text>
</comment>
<feature type="region of interest" description="Disordered" evidence="7">
    <location>
        <begin position="339"/>
        <end position="370"/>
    </location>
</feature>
<comment type="similarity">
    <text evidence="2">Belongs to the SLC43A transporter (TC 2.A.1.44) family.</text>
</comment>
<feature type="transmembrane region" description="Helical" evidence="8">
    <location>
        <begin position="388"/>
        <end position="408"/>
    </location>
</feature>
<proteinExistence type="inferred from homology"/>
<dbReference type="PANTHER" id="PTHR20772">
    <property type="entry name" value="PROTEIN FMP42"/>
    <property type="match status" value="1"/>
</dbReference>
<feature type="region of interest" description="Disordered" evidence="7">
    <location>
        <begin position="301"/>
        <end position="323"/>
    </location>
</feature>
<keyword evidence="5 8" id="KW-1133">Transmembrane helix</keyword>
<dbReference type="Proteomes" id="UP001194746">
    <property type="component" value="Unassembled WGS sequence"/>
</dbReference>
<evidence type="ECO:0000256" key="3">
    <source>
        <dbReference type="ARBA" id="ARBA00022448"/>
    </source>
</evidence>
<sequence>MSLNRISYLESWVPNPASFRRSNVQSSVVDSDSDDAGYQDLPDDSLSSSFLSTFSHPETGHRLSFNPYAGPTWGQPPEPTDHRSTPTTAKLPSHPQDEPEEQATVQNVKPYTWTVLETTGAFEVSPSKRIAQVTIAVIYCFLAAGIVFGFAALKPILIAEGVYHHLCANQNDGVCYGQELRLNLMFTIAAVATNVSALPVGTILDTFGPRICGVIGSLSLIAGIILFGLARRLPFDGALFLIFRLVHDATHGWFDIPSFFALYLLVPLFILVVQLSIMPGTSYKTAGELVQQAQAHISAEADDHVDESVDHSEGERQRNDRRIHRKGVVCQIQDLLADADDDPTTTTTTTNNPNPNPHPQSPPPTNTTKDEWTTLHTRSALTQIRTPWFLLISLFTILQMLRINYFISTLRRQYTFLLTPASAKTLNATFDILLPLGGILSVPFTGTILDTAREHIILLTLVTTATLIGILNCVPHSLPAAYVTIVLFALYRPFYYTAVSDYAAKVFGFRTFGKVYGLIICLAGVGNFAQTGLDALTLGVFEGDPGPVNGILTGVTPHRVPKYSKSVDDRAPAGLFDCNSCQGSLVEESRVDNGPDNLPYSSQDPFAVVLHLTQKLALERYGYELQLDVVEPKHSFGKDLLGTTQDSVASIANLTLADIQQRLSSQGQPKNSLLDLVDMQNLESVMMSFFQLISGSVKLGDIDIKTADVPLDQLSLAFISLALLTGDLANMIEPEPLGFINLYCAMTYNTAPCIKPDDFVPDIFQPMIQSRPHLNTLIDLLLLNGKVFYGVHCVPLRQETITSLESSIGEFCSKLGQESPDGGREKDAFVAEYSALARIHMFWSRIVLRASLITSTDQWLCSLTICLRASQMILSMYFELFGPAIQELSRVYATPKEEFIHHLRTITKLPPTWRQVHRITTSILIVLYGFWKEEVSEDEAARYCAYALLLLEIQRIRWTSSLNPITATVRILAAHSGLDLRKPFEQILPLGSEAYIDILLYADQQDISDAMELGDCHNAIIDSSAPLEQHRDSLSLFGWEPDPEIFLTLMPYPDFSTLVWD</sequence>
<feature type="compositionally biased region" description="Low complexity" evidence="7">
    <location>
        <begin position="344"/>
        <end position="353"/>
    </location>
</feature>
<feature type="transmembrane region" description="Helical" evidence="8">
    <location>
        <begin position="133"/>
        <end position="153"/>
    </location>
</feature>
<evidence type="ECO:0000256" key="6">
    <source>
        <dbReference type="ARBA" id="ARBA00023136"/>
    </source>
</evidence>
<keyword evidence="6 8" id="KW-0472">Membrane</keyword>
<dbReference type="EMBL" id="VCAU01000001">
    <property type="protein sequence ID" value="KAF9895240.1"/>
    <property type="molecule type" value="Genomic_DNA"/>
</dbReference>
<dbReference type="GO" id="GO:0000329">
    <property type="term" value="C:fungal-type vacuole membrane"/>
    <property type="evidence" value="ECO:0007669"/>
    <property type="project" value="TreeGrafter"/>
</dbReference>
<feature type="transmembrane region" description="Helical" evidence="8">
    <location>
        <begin position="511"/>
        <end position="529"/>
    </location>
</feature>
<feature type="region of interest" description="Disordered" evidence="7">
    <location>
        <begin position="19"/>
        <end position="44"/>
    </location>
</feature>
<feature type="transmembrane region" description="Helical" evidence="8">
    <location>
        <begin position="184"/>
        <end position="204"/>
    </location>
</feature>
<feature type="region of interest" description="Disordered" evidence="7">
    <location>
        <begin position="65"/>
        <end position="103"/>
    </location>
</feature>
<keyword evidence="10" id="KW-1185">Reference proteome</keyword>
<gene>
    <name evidence="9" type="ORF">FE257_000142</name>
</gene>